<dbReference type="SUPFAM" id="SSF49493">
    <property type="entry name" value="HSP40/DnaJ peptide-binding domain"/>
    <property type="match status" value="2"/>
</dbReference>
<dbReference type="GO" id="GO:0051082">
    <property type="term" value="F:unfolded protein binding"/>
    <property type="evidence" value="ECO:0007669"/>
    <property type="project" value="InterPro"/>
</dbReference>
<dbReference type="GO" id="GO:0030544">
    <property type="term" value="F:Hsp70 protein binding"/>
    <property type="evidence" value="ECO:0007669"/>
    <property type="project" value="InterPro"/>
</dbReference>
<evidence type="ECO:0000256" key="1">
    <source>
        <dbReference type="ARBA" id="ARBA00022723"/>
    </source>
</evidence>
<dbReference type="GO" id="GO:0006457">
    <property type="term" value="P:protein folding"/>
    <property type="evidence" value="ECO:0007669"/>
    <property type="project" value="InterPro"/>
</dbReference>
<keyword evidence="7" id="KW-1185">Reference proteome</keyword>
<evidence type="ECO:0000256" key="2">
    <source>
        <dbReference type="ARBA" id="ARBA00022737"/>
    </source>
</evidence>
<dbReference type="EMBL" id="MU825902">
    <property type="protein sequence ID" value="KAJ7383288.1"/>
    <property type="molecule type" value="Genomic_DNA"/>
</dbReference>
<dbReference type="OrthoDB" id="550424at2759"/>
<evidence type="ECO:0000313" key="6">
    <source>
        <dbReference type="EMBL" id="KAJ7383288.1"/>
    </source>
</evidence>
<dbReference type="Pfam" id="PF01556">
    <property type="entry name" value="DnaJ_C"/>
    <property type="match status" value="1"/>
</dbReference>
<dbReference type="AlphaFoldDB" id="A0A9W9ZLZ1"/>
<reference evidence="6" key="1">
    <citation type="submission" date="2023-01" db="EMBL/GenBank/DDBJ databases">
        <title>Genome assembly of the deep-sea coral Lophelia pertusa.</title>
        <authorList>
            <person name="Herrera S."/>
            <person name="Cordes E."/>
        </authorList>
    </citation>
    <scope>NUCLEOTIDE SEQUENCE</scope>
    <source>
        <strain evidence="6">USNM1676648</strain>
        <tissue evidence="6">Polyp</tissue>
    </source>
</reference>
<dbReference type="InterPro" id="IPR002939">
    <property type="entry name" value="DnaJ_C"/>
</dbReference>
<dbReference type="PANTHER" id="PTHR43888">
    <property type="entry name" value="DNAJ-LIKE-2, ISOFORM A-RELATED"/>
    <property type="match status" value="1"/>
</dbReference>
<dbReference type="InterPro" id="IPR008971">
    <property type="entry name" value="HSP40/DnaJ_pept-bd"/>
</dbReference>
<dbReference type="FunFam" id="2.60.260.20:FF:000068">
    <property type="entry name" value="Chaperone protein dnaJ 3"/>
    <property type="match status" value="1"/>
</dbReference>
<comment type="caution">
    <text evidence="6">The sequence shown here is derived from an EMBL/GenBank/DDBJ whole genome shotgun (WGS) entry which is preliminary data.</text>
</comment>
<evidence type="ECO:0000256" key="4">
    <source>
        <dbReference type="ARBA" id="ARBA00022833"/>
    </source>
</evidence>
<dbReference type="CDD" id="cd10747">
    <property type="entry name" value="DnaJ_C"/>
    <property type="match status" value="1"/>
</dbReference>
<organism evidence="6 7">
    <name type="scientific">Desmophyllum pertusum</name>
    <dbReference type="NCBI Taxonomy" id="174260"/>
    <lineage>
        <taxon>Eukaryota</taxon>
        <taxon>Metazoa</taxon>
        <taxon>Cnidaria</taxon>
        <taxon>Anthozoa</taxon>
        <taxon>Hexacorallia</taxon>
        <taxon>Scleractinia</taxon>
        <taxon>Caryophylliina</taxon>
        <taxon>Caryophylliidae</taxon>
        <taxon>Desmophyllum</taxon>
    </lineage>
</organism>
<keyword evidence="3" id="KW-0863">Zinc-finger</keyword>
<keyword evidence="4" id="KW-0862">Zinc</keyword>
<evidence type="ECO:0000259" key="5">
    <source>
        <dbReference type="Pfam" id="PF01556"/>
    </source>
</evidence>
<dbReference type="FunFam" id="2.60.260.20:FF:000003">
    <property type="entry name" value="DnaJ subfamily A member 2"/>
    <property type="match status" value="1"/>
</dbReference>
<sequence>MAVGCTSGSIISLQGWCSKFKHNAETAVDREREYQVPTASVGVHDFMPEEKDRCKNCQGRKTTKERKILEVHIVRGMKDGQKITFTGEGDQEPGIEPGDIIIILDEKEHPLYKRDDLDLLMKMEIDLVEALCGFQKTIEMLDKRQLLITSHPGELIKPGKCLA</sequence>
<dbReference type="Proteomes" id="UP001163046">
    <property type="component" value="Unassembled WGS sequence"/>
</dbReference>
<accession>A0A9W9ZLZ1</accession>
<protein>
    <submittedName>
        <fullName evidence="6">Mitochondrial protein import protein MAS5</fullName>
    </submittedName>
</protein>
<name>A0A9W9ZLZ1_9CNID</name>
<evidence type="ECO:0000256" key="3">
    <source>
        <dbReference type="ARBA" id="ARBA00022771"/>
    </source>
</evidence>
<dbReference type="InterPro" id="IPR044713">
    <property type="entry name" value="DNJA1/2-like"/>
</dbReference>
<feature type="domain" description="Chaperone DnaJ C-terminal" evidence="5">
    <location>
        <begin position="41"/>
        <end position="147"/>
    </location>
</feature>
<keyword evidence="1" id="KW-0479">Metal-binding</keyword>
<dbReference type="GO" id="GO:0008270">
    <property type="term" value="F:zinc ion binding"/>
    <property type="evidence" value="ECO:0007669"/>
    <property type="project" value="UniProtKB-KW"/>
</dbReference>
<gene>
    <name evidence="6" type="primary">DNAJA1</name>
    <name evidence="6" type="ORF">OS493_029253</name>
</gene>
<keyword evidence="2" id="KW-0677">Repeat</keyword>
<dbReference type="Gene3D" id="2.60.260.20">
    <property type="entry name" value="Urease metallochaperone UreE, N-terminal domain"/>
    <property type="match status" value="2"/>
</dbReference>
<proteinExistence type="predicted"/>
<evidence type="ECO:0000313" key="7">
    <source>
        <dbReference type="Proteomes" id="UP001163046"/>
    </source>
</evidence>